<evidence type="ECO:0000256" key="1">
    <source>
        <dbReference type="SAM" id="MobiDB-lite"/>
    </source>
</evidence>
<dbReference type="AlphaFoldDB" id="A0A3L8GPU7"/>
<keyword evidence="2" id="KW-0812">Transmembrane</keyword>
<dbReference type="Proteomes" id="UP000269148">
    <property type="component" value="Unassembled WGS sequence"/>
</dbReference>
<dbReference type="OrthoDB" id="2229849at2"/>
<protein>
    <recommendedName>
        <fullName evidence="5">Parvulin-like peptidyl-prolyl isomerase</fullName>
    </recommendedName>
</protein>
<sequence>MKMLDTEKLKYLKLAGIGLATVLVLGLVAWLSLATFKGNQSAKEERAQTKQTKKAEGTEITTAYVKDFLAAYFTKKDLGENRNRYLPFMTEAAYQQEVSSEEEPATQAYKGYVVDTKLKSATIYIDTENHVALAKVSYTQTQLQKKNDYTNAQKDVLSTSTIRITYIKQDKKYLISHIEPILIVDTLNASQEASLPTLNQPNLNQSTEGENTHD</sequence>
<keyword evidence="2" id="KW-1133">Transmembrane helix</keyword>
<evidence type="ECO:0000256" key="2">
    <source>
        <dbReference type="SAM" id="Phobius"/>
    </source>
</evidence>
<accession>A0A3L8GPU7</accession>
<proteinExistence type="predicted"/>
<dbReference type="EMBL" id="QLQD01000023">
    <property type="protein sequence ID" value="RLU58498.1"/>
    <property type="molecule type" value="Genomic_DNA"/>
</dbReference>
<evidence type="ECO:0000313" key="4">
    <source>
        <dbReference type="Proteomes" id="UP000269148"/>
    </source>
</evidence>
<feature type="transmembrane region" description="Helical" evidence="2">
    <location>
        <begin position="12"/>
        <end position="33"/>
    </location>
</feature>
<organism evidence="3 4">
    <name type="scientific">Streptococcus iniae</name>
    <name type="common">Streptococcus shiloi</name>
    <dbReference type="NCBI Taxonomy" id="1346"/>
    <lineage>
        <taxon>Bacteria</taxon>
        <taxon>Bacillati</taxon>
        <taxon>Bacillota</taxon>
        <taxon>Bacilli</taxon>
        <taxon>Lactobacillales</taxon>
        <taxon>Streptococcaceae</taxon>
        <taxon>Streptococcus</taxon>
    </lineage>
</organism>
<feature type="region of interest" description="Disordered" evidence="1">
    <location>
        <begin position="195"/>
        <end position="214"/>
    </location>
</feature>
<name>A0A3L8GPU7_STRIN</name>
<dbReference type="RefSeq" id="WP_121820010.1">
    <property type="nucleotide sequence ID" value="NZ_QLQD01000023.1"/>
</dbReference>
<comment type="caution">
    <text evidence="3">The sequence shown here is derived from an EMBL/GenBank/DDBJ whole genome shotgun (WGS) entry which is preliminary data.</text>
</comment>
<keyword evidence="2" id="KW-0472">Membrane</keyword>
<evidence type="ECO:0008006" key="5">
    <source>
        <dbReference type="Google" id="ProtNLM"/>
    </source>
</evidence>
<gene>
    <name evidence="3" type="ORF">DIY07_02090</name>
</gene>
<evidence type="ECO:0000313" key="3">
    <source>
        <dbReference type="EMBL" id="RLU58498.1"/>
    </source>
</evidence>
<reference evidence="3 4" key="1">
    <citation type="submission" date="2018-06" db="EMBL/GenBank/DDBJ databases">
        <title>Mutators as drivers of adaptation in pathogenic bacteria and a risk factor for host jumps and vaccine escape.</title>
        <authorList>
            <person name="Barnes A.C."/>
            <person name="Silayeva O."/>
        </authorList>
    </citation>
    <scope>NUCLEOTIDE SEQUENCE [LARGE SCALE GENOMIC DNA]</scope>
    <source>
        <strain evidence="3 4">QMA0445</strain>
    </source>
</reference>